<keyword evidence="2" id="KW-1185">Reference proteome</keyword>
<dbReference type="Proteomes" id="UP001345219">
    <property type="component" value="Chromosome 22"/>
</dbReference>
<proteinExistence type="predicted"/>
<reference evidence="1 2" key="1">
    <citation type="journal article" date="2023" name="Hortic Res">
        <title>Pangenome of water caltrop reveals structural variations and asymmetric subgenome divergence after allopolyploidization.</title>
        <authorList>
            <person name="Zhang X."/>
            <person name="Chen Y."/>
            <person name="Wang L."/>
            <person name="Yuan Y."/>
            <person name="Fang M."/>
            <person name="Shi L."/>
            <person name="Lu R."/>
            <person name="Comes H.P."/>
            <person name="Ma Y."/>
            <person name="Chen Y."/>
            <person name="Huang G."/>
            <person name="Zhou Y."/>
            <person name="Zheng Z."/>
            <person name="Qiu Y."/>
        </authorList>
    </citation>
    <scope>NUCLEOTIDE SEQUENCE [LARGE SCALE GENOMIC DNA]</scope>
    <source>
        <tissue evidence="1">Roots</tissue>
    </source>
</reference>
<dbReference type="AlphaFoldDB" id="A0AAN7QSF5"/>
<protein>
    <submittedName>
        <fullName evidence="1">Uncharacterized protein</fullName>
    </submittedName>
</protein>
<gene>
    <name evidence="1" type="ORF">SAY87_029262</name>
</gene>
<name>A0AAN7QSF5_9MYRT</name>
<accession>A0AAN7QSF5</accession>
<evidence type="ECO:0000313" key="2">
    <source>
        <dbReference type="Proteomes" id="UP001345219"/>
    </source>
</evidence>
<evidence type="ECO:0000313" key="1">
    <source>
        <dbReference type="EMBL" id="KAK4774243.1"/>
    </source>
</evidence>
<sequence>MATGGGSSSHLHMDMDMERFLHHQPRWMASHSAGTGKFEAADIKSFGKPSAGRLDNMEYGCVRGASASWTNNEYGSYGRARHESNNVKDEFSNHLDLSLRL</sequence>
<dbReference type="EMBL" id="JAXIOK010000004">
    <property type="protein sequence ID" value="KAK4774243.1"/>
    <property type="molecule type" value="Genomic_DNA"/>
</dbReference>
<organism evidence="1 2">
    <name type="scientific">Trapa incisa</name>
    <dbReference type="NCBI Taxonomy" id="236973"/>
    <lineage>
        <taxon>Eukaryota</taxon>
        <taxon>Viridiplantae</taxon>
        <taxon>Streptophyta</taxon>
        <taxon>Embryophyta</taxon>
        <taxon>Tracheophyta</taxon>
        <taxon>Spermatophyta</taxon>
        <taxon>Magnoliopsida</taxon>
        <taxon>eudicotyledons</taxon>
        <taxon>Gunneridae</taxon>
        <taxon>Pentapetalae</taxon>
        <taxon>rosids</taxon>
        <taxon>malvids</taxon>
        <taxon>Myrtales</taxon>
        <taxon>Lythraceae</taxon>
        <taxon>Trapa</taxon>
    </lineage>
</organism>
<comment type="caution">
    <text evidence="1">The sequence shown here is derived from an EMBL/GenBank/DDBJ whole genome shotgun (WGS) entry which is preliminary data.</text>
</comment>